<dbReference type="InterPro" id="IPR007048">
    <property type="entry name" value="IraD/Gp25-like"/>
</dbReference>
<gene>
    <name evidence="3" type="primary">tssE</name>
    <name evidence="3" type="ORF">J5Y10_03225</name>
</gene>
<dbReference type="AlphaFoldDB" id="A0A940S4A1"/>
<feature type="compositionally biased region" description="Basic and acidic residues" evidence="1">
    <location>
        <begin position="28"/>
        <end position="38"/>
    </location>
</feature>
<reference evidence="3" key="1">
    <citation type="submission" date="2021-03" db="EMBL/GenBank/DDBJ databases">
        <authorList>
            <person name="So Y."/>
        </authorList>
    </citation>
    <scope>NUCLEOTIDE SEQUENCE</scope>
    <source>
        <strain evidence="3">SG15</strain>
    </source>
</reference>
<feature type="region of interest" description="Disordered" evidence="1">
    <location>
        <begin position="23"/>
        <end position="42"/>
    </location>
</feature>
<dbReference type="EMBL" id="JAGIZA010000002">
    <property type="protein sequence ID" value="MBP0491785.1"/>
    <property type="molecule type" value="Genomic_DNA"/>
</dbReference>
<accession>A0A940S4A1</accession>
<evidence type="ECO:0000313" key="3">
    <source>
        <dbReference type="EMBL" id="MBP0491785.1"/>
    </source>
</evidence>
<evidence type="ECO:0000256" key="1">
    <source>
        <dbReference type="SAM" id="MobiDB-lite"/>
    </source>
</evidence>
<sequence>MSGARNTDTLDGTWRGERGRAQLPLLDRLTDAEPDKPADPPMSASAALAALRASVRADLEALLNTRRRWRSWDPALTQLDQSPIGWGLPDFAGGAFNDPRRREALRREVETCIRRFEPRFASVTVTLEGAAEELSATLRLRVDALLHADPAPEPISFRTLLDANTTDFTVFAPEG</sequence>
<feature type="domain" description="IraD/Gp25-like" evidence="2">
    <location>
        <begin position="50"/>
        <end position="150"/>
    </location>
</feature>
<dbReference type="PANTHER" id="PTHR38595:SF2">
    <property type="entry name" value="TYPE VI SECRETION SYSTEM BASEPLATE SUBUNIT TSSE"/>
    <property type="match status" value="1"/>
</dbReference>
<dbReference type="InterPro" id="IPR053176">
    <property type="entry name" value="T6SS_TssE1-like"/>
</dbReference>
<organism evidence="3 4">
    <name type="scientific">Roseomonas indoligenes</name>
    <dbReference type="NCBI Taxonomy" id="2820811"/>
    <lineage>
        <taxon>Bacteria</taxon>
        <taxon>Pseudomonadati</taxon>
        <taxon>Pseudomonadota</taxon>
        <taxon>Alphaproteobacteria</taxon>
        <taxon>Acetobacterales</taxon>
        <taxon>Roseomonadaceae</taxon>
        <taxon>Roseomonas</taxon>
    </lineage>
</organism>
<dbReference type="Gene3D" id="3.10.450.40">
    <property type="match status" value="1"/>
</dbReference>
<comment type="caution">
    <text evidence="3">The sequence shown here is derived from an EMBL/GenBank/DDBJ whole genome shotgun (WGS) entry which is preliminary data.</text>
</comment>
<dbReference type="InterPro" id="IPR017737">
    <property type="entry name" value="TssE1-like"/>
</dbReference>
<dbReference type="SUPFAM" id="SSF160719">
    <property type="entry name" value="gpW/gp25-like"/>
    <property type="match status" value="1"/>
</dbReference>
<name>A0A940S4A1_9PROT</name>
<proteinExistence type="predicted"/>
<evidence type="ECO:0000259" key="2">
    <source>
        <dbReference type="Pfam" id="PF04965"/>
    </source>
</evidence>
<dbReference type="Pfam" id="PF04965">
    <property type="entry name" value="GPW_gp25"/>
    <property type="match status" value="1"/>
</dbReference>
<dbReference type="Proteomes" id="UP000677537">
    <property type="component" value="Unassembled WGS sequence"/>
</dbReference>
<dbReference type="PANTHER" id="PTHR38595">
    <property type="entry name" value="CYTOPLASMIC PROTEIN-RELATED"/>
    <property type="match status" value="1"/>
</dbReference>
<dbReference type="NCBIfam" id="TIGR03357">
    <property type="entry name" value="VI_zyme"/>
    <property type="match status" value="1"/>
</dbReference>
<keyword evidence="4" id="KW-1185">Reference proteome</keyword>
<protein>
    <submittedName>
        <fullName evidence="3">Type VI secretion system baseplate subunit TssE</fullName>
    </submittedName>
</protein>
<evidence type="ECO:0000313" key="4">
    <source>
        <dbReference type="Proteomes" id="UP000677537"/>
    </source>
</evidence>
<dbReference type="RefSeq" id="WP_209370646.1">
    <property type="nucleotide sequence ID" value="NZ_JAGIZA010000002.1"/>
</dbReference>